<proteinExistence type="predicted"/>
<dbReference type="EMBL" id="RIBY02002323">
    <property type="protein sequence ID" value="KAH9819401.1"/>
    <property type="molecule type" value="Genomic_DNA"/>
</dbReference>
<name>A0A9W7SKG2_9PEZI</name>
<reference evidence="1 2" key="1">
    <citation type="journal article" date="2018" name="IMA Fungus">
        <title>IMA Genome-F 10: Nine draft genome sequences of Claviceps purpurea s.lat., including C. arundinis, C. humidiphila, and C. cf. spartinae, pseudomolecules for the pitch canker pathogen Fusarium circinatum, draft genome of Davidsoniella eucalypti, Grosmannia galeiformis, Quambalaria eucalypti, and Teratosphaeria destructans.</title>
        <authorList>
            <person name="Wingfield B.D."/>
            <person name="Liu M."/>
            <person name="Nguyen H.D."/>
            <person name="Lane F.A."/>
            <person name="Morgan S.W."/>
            <person name="De Vos L."/>
            <person name="Wilken P.M."/>
            <person name="Duong T.A."/>
            <person name="Aylward J."/>
            <person name="Coetzee M.P."/>
            <person name="Dadej K."/>
            <person name="De Beer Z.W."/>
            <person name="Findlay W."/>
            <person name="Havenga M."/>
            <person name="Kolarik M."/>
            <person name="Menzies J.G."/>
            <person name="Naidoo K."/>
            <person name="Pochopski O."/>
            <person name="Shoukouhi P."/>
            <person name="Santana Q.C."/>
            <person name="Seifert K.A."/>
            <person name="Soal N."/>
            <person name="Steenkamp E.T."/>
            <person name="Tatham C.T."/>
            <person name="van der Nest M.A."/>
            <person name="Wingfield M.J."/>
        </authorList>
    </citation>
    <scope>NUCLEOTIDE SEQUENCE [LARGE SCALE GENOMIC DNA]</scope>
    <source>
        <strain evidence="1">CMW44962</strain>
    </source>
</reference>
<reference evidence="1 2" key="2">
    <citation type="journal article" date="2021" name="Curr. Genet.">
        <title>Genetic response to nitrogen starvation in the aggressive Eucalyptus foliar pathogen Teratosphaeria destructans.</title>
        <authorList>
            <person name="Havenga M."/>
            <person name="Wingfield B.D."/>
            <person name="Wingfield M.J."/>
            <person name="Dreyer L.L."/>
            <person name="Roets F."/>
            <person name="Aylward J."/>
        </authorList>
    </citation>
    <scope>NUCLEOTIDE SEQUENCE [LARGE SCALE GENOMIC DNA]</scope>
    <source>
        <strain evidence="1">CMW44962</strain>
    </source>
</reference>
<keyword evidence="2" id="KW-1185">Reference proteome</keyword>
<sequence>MPKLLVVDRVDIATSFNAHAATPAKSWLTVYGRDIDEAPGVELEGWLGAEGFQVQFRLGMRERDESFERRASGVNGHGRRVIVDDKTVVRIWCLWAESEVFVRRYALEWLDLSGRYAGVVCDLV</sequence>
<accession>A0A9W7SKG2</accession>
<dbReference type="Proteomes" id="UP001138500">
    <property type="component" value="Unassembled WGS sequence"/>
</dbReference>
<comment type="caution">
    <text evidence="1">The sequence shown here is derived from an EMBL/GenBank/DDBJ whole genome shotgun (WGS) entry which is preliminary data.</text>
</comment>
<gene>
    <name evidence="1" type="ORF">Tdes44962_MAKER05239</name>
</gene>
<organism evidence="1 2">
    <name type="scientific">Teratosphaeria destructans</name>
    <dbReference type="NCBI Taxonomy" id="418781"/>
    <lineage>
        <taxon>Eukaryota</taxon>
        <taxon>Fungi</taxon>
        <taxon>Dikarya</taxon>
        <taxon>Ascomycota</taxon>
        <taxon>Pezizomycotina</taxon>
        <taxon>Dothideomycetes</taxon>
        <taxon>Dothideomycetidae</taxon>
        <taxon>Mycosphaerellales</taxon>
        <taxon>Teratosphaeriaceae</taxon>
        <taxon>Teratosphaeria</taxon>
    </lineage>
</organism>
<dbReference type="AlphaFoldDB" id="A0A9W7SKG2"/>
<evidence type="ECO:0000313" key="1">
    <source>
        <dbReference type="EMBL" id="KAH9819401.1"/>
    </source>
</evidence>
<evidence type="ECO:0000313" key="2">
    <source>
        <dbReference type="Proteomes" id="UP001138500"/>
    </source>
</evidence>
<protein>
    <submittedName>
        <fullName evidence="1">Uncharacterized protein</fullName>
    </submittedName>
</protein>